<keyword evidence="12" id="KW-1185">Reference proteome</keyword>
<feature type="binding site" evidence="9">
    <location>
        <position position="142"/>
    </location>
    <ligand>
        <name>Zn(2+)</name>
        <dbReference type="ChEBI" id="CHEBI:29105"/>
        <label>2</label>
    </ligand>
</feature>
<protein>
    <recommendedName>
        <fullName evidence="9">Peptidase T</fullName>
        <ecNumber evidence="9">3.4.11.4</ecNumber>
    </recommendedName>
    <alternativeName>
        <fullName evidence="9">Aminotripeptidase</fullName>
        <shortName evidence="9">Tripeptidase</shortName>
    </alternativeName>
    <alternativeName>
        <fullName evidence="9">Tripeptide aminopeptidase</fullName>
    </alternativeName>
</protein>
<evidence type="ECO:0000256" key="1">
    <source>
        <dbReference type="ARBA" id="ARBA00000870"/>
    </source>
</evidence>
<dbReference type="InterPro" id="IPR010161">
    <property type="entry name" value="Peptidase_M20B"/>
</dbReference>
<dbReference type="PANTHER" id="PTHR42994:SF1">
    <property type="entry name" value="PEPTIDASE T"/>
    <property type="match status" value="1"/>
</dbReference>
<dbReference type="NCBIfam" id="NF009920">
    <property type="entry name" value="PRK13381.1"/>
    <property type="match status" value="1"/>
</dbReference>
<gene>
    <name evidence="9" type="primary">pepT</name>
    <name evidence="11" type="ORF">EP10_002483</name>
</gene>
<evidence type="ECO:0000256" key="3">
    <source>
        <dbReference type="ARBA" id="ARBA00022438"/>
    </source>
</evidence>
<name>A0ABU6BI07_9BACL</name>
<dbReference type="EMBL" id="JPYA02000003">
    <property type="protein sequence ID" value="MEB3751628.1"/>
    <property type="molecule type" value="Genomic_DNA"/>
</dbReference>
<keyword evidence="4 9" id="KW-0645">Protease</keyword>
<evidence type="ECO:0000256" key="6">
    <source>
        <dbReference type="ARBA" id="ARBA00022801"/>
    </source>
</evidence>
<evidence type="ECO:0000256" key="2">
    <source>
        <dbReference type="ARBA" id="ARBA00009692"/>
    </source>
</evidence>
<feature type="binding site" evidence="9">
    <location>
        <position position="199"/>
    </location>
    <ligand>
        <name>Zn(2+)</name>
        <dbReference type="ChEBI" id="CHEBI:29105"/>
        <label>1</label>
    </ligand>
</feature>
<dbReference type="Pfam" id="PF07687">
    <property type="entry name" value="M20_dimer"/>
    <property type="match status" value="1"/>
</dbReference>
<evidence type="ECO:0000256" key="8">
    <source>
        <dbReference type="ARBA" id="ARBA00023049"/>
    </source>
</evidence>
<comment type="caution">
    <text evidence="11">The sequence shown here is derived from an EMBL/GenBank/DDBJ whole genome shotgun (WGS) entry which is preliminary data.</text>
</comment>
<dbReference type="SUPFAM" id="SSF53187">
    <property type="entry name" value="Zn-dependent exopeptidases"/>
    <property type="match status" value="1"/>
</dbReference>
<dbReference type="Gene3D" id="3.40.630.10">
    <property type="entry name" value="Zn peptidases"/>
    <property type="match status" value="1"/>
</dbReference>
<dbReference type="Proteomes" id="UP000029267">
    <property type="component" value="Unassembled WGS sequence"/>
</dbReference>
<accession>A0ABU6BI07</accession>
<evidence type="ECO:0000256" key="4">
    <source>
        <dbReference type="ARBA" id="ARBA00022670"/>
    </source>
</evidence>
<dbReference type="NCBIfam" id="TIGR01882">
    <property type="entry name" value="peptidase-T"/>
    <property type="match status" value="1"/>
</dbReference>
<comment type="similarity">
    <text evidence="2 9">Belongs to the peptidase M20B family.</text>
</comment>
<comment type="catalytic activity">
    <reaction evidence="1 9">
        <text>Release of the N-terminal residue from a tripeptide.</text>
        <dbReference type="EC" id="3.4.11.4"/>
    </reaction>
</comment>
<keyword evidence="3 9" id="KW-0031">Aminopeptidase</keyword>
<keyword evidence="9" id="KW-0963">Cytoplasm</keyword>
<dbReference type="PROSITE" id="PS00759">
    <property type="entry name" value="ARGE_DAPE_CPG2_2"/>
    <property type="match status" value="1"/>
</dbReference>
<feature type="binding site" evidence="9">
    <location>
        <position position="177"/>
    </location>
    <ligand>
        <name>Zn(2+)</name>
        <dbReference type="ChEBI" id="CHEBI:29105"/>
        <label>2</label>
    </ligand>
</feature>
<evidence type="ECO:0000256" key="5">
    <source>
        <dbReference type="ARBA" id="ARBA00022723"/>
    </source>
</evidence>
<dbReference type="Pfam" id="PF01546">
    <property type="entry name" value="Peptidase_M20"/>
    <property type="match status" value="1"/>
</dbReference>
<dbReference type="NCBIfam" id="NF003976">
    <property type="entry name" value="PRK05469.1"/>
    <property type="match status" value="1"/>
</dbReference>
<keyword evidence="5 9" id="KW-0479">Metal-binding</keyword>
<dbReference type="GO" id="GO:0045148">
    <property type="term" value="F:tripeptide aminopeptidase activity"/>
    <property type="evidence" value="ECO:0007669"/>
    <property type="project" value="UniProtKB-EC"/>
</dbReference>
<feature type="binding site" evidence="9">
    <location>
        <position position="79"/>
    </location>
    <ligand>
        <name>Zn(2+)</name>
        <dbReference type="ChEBI" id="CHEBI:29105"/>
        <label>1</label>
    </ligand>
</feature>
<dbReference type="Gene3D" id="3.30.70.360">
    <property type="match status" value="1"/>
</dbReference>
<evidence type="ECO:0000313" key="11">
    <source>
        <dbReference type="EMBL" id="MEB3751628.1"/>
    </source>
</evidence>
<dbReference type="RefSeq" id="WP_033020806.1">
    <property type="nucleotide sequence ID" value="NZ_JPYA02000003.1"/>
</dbReference>
<dbReference type="InterPro" id="IPR036264">
    <property type="entry name" value="Bact_exopeptidase_dim_dom"/>
</dbReference>
<evidence type="ECO:0000313" key="12">
    <source>
        <dbReference type="Proteomes" id="UP000029267"/>
    </source>
</evidence>
<evidence type="ECO:0000256" key="9">
    <source>
        <dbReference type="HAMAP-Rule" id="MF_00550"/>
    </source>
</evidence>
<proteinExistence type="inferred from homology"/>
<feature type="binding site" evidence="9">
    <location>
        <position position="142"/>
    </location>
    <ligand>
        <name>Zn(2+)</name>
        <dbReference type="ChEBI" id="CHEBI:29105"/>
        <label>1</label>
    </ligand>
</feature>
<evidence type="ECO:0000259" key="10">
    <source>
        <dbReference type="Pfam" id="PF07687"/>
    </source>
</evidence>
<dbReference type="PIRSF" id="PIRSF037215">
    <property type="entry name" value="Peptidase_M20B"/>
    <property type="match status" value="1"/>
</dbReference>
<feature type="domain" description="Peptidase M20 dimerisation" evidence="10">
    <location>
        <begin position="208"/>
        <end position="308"/>
    </location>
</feature>
<sequence length="411" mass="45716">MKQELIERFIRYAKVNTQSDPESDTCPSTQGQWELANMLVEELKAIGMEEVTVDENGYVMATLPANTDKNVPVIGFLAHMDTAPEFTGANVNPQLIDSYDGGDIVLNKEQGIILSPNDFPELAHYKGHTLITTDGTTLLGADDKAGIAEIMTAMHYLIKHPDIKHGKVRVAFTPDEEIGRGPHKFDVAKFGAQFAYTVDGGPLGELEYESFNAAEAKITIKGKNVHPGTAKGKMINSIKIAMEFQQQLPANEAPEHTEGYEGFYHLLSFQGNVEETKLHYIIRDFDRESFEARKANMKDIAASLAQKYGTDRITLEINDQYYNMREKIEPVRHIVDIAHEAMTNLGIEPKVKPIRGGTDGSQLSYMGLPTPNIFAGGENFHGRYEYISADNMVKAAEVIIEIIKLFEQKSS</sequence>
<comment type="cofactor">
    <cofactor evidence="9">
        <name>Zn(2+)</name>
        <dbReference type="ChEBI" id="CHEBI:29105"/>
    </cofactor>
    <text evidence="9">Binds 2 Zn(2+) ions per subunit.</text>
</comment>
<keyword evidence="6 9" id="KW-0378">Hydrolase</keyword>
<dbReference type="CDD" id="cd03892">
    <property type="entry name" value="M20_peptT"/>
    <property type="match status" value="1"/>
</dbReference>
<organism evidence="11 12">
    <name type="scientific">Geobacillus icigianus</name>
    <dbReference type="NCBI Taxonomy" id="1430331"/>
    <lineage>
        <taxon>Bacteria</taxon>
        <taxon>Bacillati</taxon>
        <taxon>Bacillota</taxon>
        <taxon>Bacilli</taxon>
        <taxon>Bacillales</taxon>
        <taxon>Anoxybacillaceae</taxon>
        <taxon>Geobacillus</taxon>
    </lineage>
</organism>
<dbReference type="HAMAP" id="MF_00550">
    <property type="entry name" value="Aminopeptidase_M20"/>
    <property type="match status" value="1"/>
</dbReference>
<dbReference type="EC" id="3.4.11.4" evidence="9"/>
<feature type="active site" description="Proton acceptor" evidence="9">
    <location>
        <position position="176"/>
    </location>
</feature>
<dbReference type="PROSITE" id="PS00758">
    <property type="entry name" value="ARGE_DAPE_CPG2_1"/>
    <property type="match status" value="1"/>
</dbReference>
<reference evidence="11 12" key="1">
    <citation type="journal article" date="2014" name="Genome Announc.">
        <title>Draft Genome Sequence of Geobacillus icigianus Strain G1w1T Isolated from Hot Springs in the Valley of Geysers, Kamchatka (Russian Federation).</title>
        <authorList>
            <person name="Bryanskaya A.V."/>
            <person name="Rozanov A.S."/>
            <person name="Logacheva M.D."/>
            <person name="Kotenko A.V."/>
            <person name="Peltek S.E."/>
        </authorList>
    </citation>
    <scope>NUCLEOTIDE SEQUENCE [LARGE SCALE GENOMIC DNA]</scope>
    <source>
        <strain evidence="11 12">G1w1</strain>
    </source>
</reference>
<feature type="binding site" evidence="9">
    <location>
        <position position="381"/>
    </location>
    <ligand>
        <name>Zn(2+)</name>
        <dbReference type="ChEBI" id="CHEBI:29105"/>
        <label>2</label>
    </ligand>
</feature>
<feature type="active site" evidence="9">
    <location>
        <position position="81"/>
    </location>
</feature>
<dbReference type="InterPro" id="IPR002933">
    <property type="entry name" value="Peptidase_M20"/>
</dbReference>
<comment type="subcellular location">
    <subcellularLocation>
        <location evidence="9">Cytoplasm</location>
    </subcellularLocation>
</comment>
<dbReference type="InterPro" id="IPR011650">
    <property type="entry name" value="Peptidase_M20_dimer"/>
</dbReference>
<keyword evidence="8 9" id="KW-0482">Metalloprotease</keyword>
<comment type="function">
    <text evidence="9">Cleaves the N-terminal amino acid of tripeptides.</text>
</comment>
<dbReference type="SUPFAM" id="SSF55031">
    <property type="entry name" value="Bacterial exopeptidase dimerisation domain"/>
    <property type="match status" value="1"/>
</dbReference>
<keyword evidence="7 9" id="KW-0862">Zinc</keyword>
<evidence type="ECO:0000256" key="7">
    <source>
        <dbReference type="ARBA" id="ARBA00022833"/>
    </source>
</evidence>
<dbReference type="PANTHER" id="PTHR42994">
    <property type="entry name" value="PEPTIDASE T"/>
    <property type="match status" value="1"/>
</dbReference>
<dbReference type="InterPro" id="IPR001261">
    <property type="entry name" value="ArgE/DapE_CS"/>
</dbReference>